<reference evidence="9" key="2">
    <citation type="submission" date="2007-04" db="EMBL/GenBank/DDBJ databases">
        <title>Complete genome sequence of the nitrogen-fixing bacterium Azorhizobium caulinodans ORS571.</title>
        <authorList>
            <person name="Lee K.B."/>
            <person name="Backer P.D."/>
            <person name="Aono T."/>
            <person name="Liu C.T."/>
            <person name="Suzuki S."/>
            <person name="Suzuki T."/>
            <person name="Kaneko T."/>
            <person name="Yamada M."/>
            <person name="Tabata S."/>
            <person name="Kupfer D.M."/>
            <person name="Najar F.Z."/>
            <person name="Wiley G.B."/>
            <person name="Roe B."/>
            <person name="Binnewies T."/>
            <person name="Ussery D."/>
            <person name="Vereecke D."/>
            <person name="Gevers D."/>
            <person name="Holsters M."/>
            <person name="Oyaizu H."/>
        </authorList>
    </citation>
    <scope>NUCLEOTIDE SEQUENCE [LARGE SCALE GENOMIC DNA]</scope>
    <source>
        <strain evidence="9">ATCC 43989 / DSM 5975 / JCM 20966 / LMG 6465 / NBRC 14845 / NCIMB 13405 / ORS 571</strain>
    </source>
</reference>
<feature type="coiled-coil region" evidence="4">
    <location>
        <begin position="378"/>
        <end position="411"/>
    </location>
</feature>
<evidence type="ECO:0000313" key="9">
    <source>
        <dbReference type="Proteomes" id="UP000000270"/>
    </source>
</evidence>
<keyword evidence="5" id="KW-1133">Transmembrane helix</keyword>
<reference evidence="8 9" key="3">
    <citation type="journal article" date="2008" name="BMC Genomics">
        <title>The genome of the versatile nitrogen fixer Azorhizobium caulinodans ORS571.</title>
        <authorList>
            <person name="Lee KB."/>
            <person name="Backer P.D."/>
            <person name="Aono T."/>
            <person name="Liu CT."/>
            <person name="Suzuki S."/>
            <person name="Suzuki T."/>
            <person name="Kaneko T."/>
            <person name="Yamada M."/>
            <person name="Tabata S."/>
            <person name="Kupfer D.M."/>
            <person name="Najar F.Z."/>
            <person name="Wiley G.B."/>
            <person name="Roe B."/>
            <person name="Binnewies T.T."/>
            <person name="Ussery D.W."/>
            <person name="D'Haeze W."/>
            <person name="Herder J.D."/>
            <person name="Gevers D."/>
            <person name="Vereecke D."/>
            <person name="Holsters M."/>
            <person name="Oyaizu H."/>
        </authorList>
    </citation>
    <scope>NUCLEOTIDE SEQUENCE [LARGE SCALE GENOMIC DNA]</scope>
    <source>
        <strain evidence="9">ATCC 43989 / DSM 5975 / JCM 20966 / LMG 6465 / NBRC 14845 / NCIMB 13405 / ORS 571</strain>
    </source>
</reference>
<dbReference type="GO" id="GO:0016301">
    <property type="term" value="F:kinase activity"/>
    <property type="evidence" value="ECO:0007669"/>
    <property type="project" value="UniProtKB-KW"/>
</dbReference>
<dbReference type="Gene3D" id="6.10.340.10">
    <property type="match status" value="1"/>
</dbReference>
<keyword evidence="8" id="KW-0808">Transferase</keyword>
<proteinExistence type="inferred from homology"/>
<evidence type="ECO:0000256" key="3">
    <source>
        <dbReference type="PROSITE-ProRule" id="PRU00284"/>
    </source>
</evidence>
<dbReference type="KEGG" id="azc:AZC_0794"/>
<dbReference type="HOGENOM" id="CLU_000445_107_27_5"/>
<evidence type="ECO:0000256" key="2">
    <source>
        <dbReference type="ARBA" id="ARBA00029447"/>
    </source>
</evidence>
<reference evidence="8 9" key="5">
    <citation type="journal article" date="2010" name="Appl. Environ. Microbiol.">
        <title>phrR-like gene praR of Azorhizobium caulinodans ORS571 is essential for symbiosis with Sesbania rostrata and is involved in expression of reb genes.</title>
        <authorList>
            <person name="Akiba N."/>
            <person name="Aono T."/>
            <person name="Toyazaki H."/>
            <person name="Sato S."/>
            <person name="Oyaizu H."/>
        </authorList>
    </citation>
    <scope>NUCLEOTIDE SEQUENCE [LARGE SCALE GENOMIC DNA]</scope>
    <source>
        <strain evidence="9">ATCC 43989 / DSM 5975 / JCM 20966 / LMG 6465 / NBRC 14845 / NCIMB 13405 / ORS 571</strain>
    </source>
</reference>
<reference evidence="8 9" key="4">
    <citation type="journal article" date="2009" name="Appl. Environ. Microbiol.">
        <title>Comparative genome-wide transcriptional profiling of Azorhizobium caulinodans ORS571 grown under free-living and symbiotic conditions.</title>
        <authorList>
            <person name="Tsukada S."/>
            <person name="Aono T."/>
            <person name="Akiba N."/>
            <person name="Lee KB."/>
            <person name="Liu CT."/>
            <person name="Toyazaki H."/>
            <person name="Oyaizu H."/>
        </authorList>
    </citation>
    <scope>NUCLEOTIDE SEQUENCE [LARGE SCALE GENOMIC DNA]</scope>
    <source>
        <strain evidence="9">ATCC 43989 / DSM 5975 / JCM 20966 / LMG 6465 / NBRC 14845 / NCIMB 13405 / ORS 571</strain>
    </source>
</reference>
<dbReference type="Gene3D" id="1.10.287.950">
    <property type="entry name" value="Methyl-accepting chemotaxis protein"/>
    <property type="match status" value="1"/>
</dbReference>
<keyword evidence="9" id="KW-1185">Reference proteome</keyword>
<dbReference type="PANTHER" id="PTHR32089">
    <property type="entry name" value="METHYL-ACCEPTING CHEMOTAXIS PROTEIN MCPB"/>
    <property type="match status" value="1"/>
</dbReference>
<feature type="domain" description="HAMP" evidence="7">
    <location>
        <begin position="329"/>
        <end position="382"/>
    </location>
</feature>
<dbReference type="InterPro" id="IPR003660">
    <property type="entry name" value="HAMP_dom"/>
</dbReference>
<keyword evidence="5" id="KW-0472">Membrane</keyword>
<feature type="domain" description="Methyl-accepting transducer" evidence="6">
    <location>
        <begin position="423"/>
        <end position="656"/>
    </location>
</feature>
<gene>
    <name evidence="8" type="ordered locus">AZC_0794</name>
</gene>
<comment type="similarity">
    <text evidence="2">Belongs to the methyl-accepting chemotaxis (MCP) protein family.</text>
</comment>
<dbReference type="SMART" id="SM00283">
    <property type="entry name" value="MA"/>
    <property type="match status" value="1"/>
</dbReference>
<evidence type="ECO:0000259" key="7">
    <source>
        <dbReference type="PROSITE" id="PS50885"/>
    </source>
</evidence>
<dbReference type="GO" id="GO:0007165">
    <property type="term" value="P:signal transduction"/>
    <property type="evidence" value="ECO:0007669"/>
    <property type="project" value="UniProtKB-KW"/>
</dbReference>
<reference evidence="8 9" key="6">
    <citation type="journal article" date="2011" name="Appl. Environ. Microbiol.">
        <title>Involvement of the azorhizobial chromosome partition gene (parA) in the onset of bacteroid differentiation during Sesbania rostrata stem nodule development.</title>
        <authorList>
            <person name="Liu CT."/>
            <person name="Lee KB."/>
            <person name="Wang YS."/>
            <person name="Peng MH."/>
            <person name="Lee KT."/>
            <person name="Suzuki S."/>
            <person name="Suzuki T."/>
            <person name="Oyaizu H."/>
        </authorList>
    </citation>
    <scope>NUCLEOTIDE SEQUENCE [LARGE SCALE GENOMIC DNA]</scope>
    <source>
        <strain evidence="9">ATCC 43989 / DSM 5975 / JCM 20966 / LMG 6465 / NBRC 14845 / NCIMB 13405 / ORS 571</strain>
    </source>
</reference>
<dbReference type="CDD" id="cd06225">
    <property type="entry name" value="HAMP"/>
    <property type="match status" value="1"/>
</dbReference>
<protein>
    <submittedName>
        <fullName evidence="8">Histidine kinase</fullName>
    </submittedName>
</protein>
<dbReference type="PROSITE" id="PS50885">
    <property type="entry name" value="HAMP"/>
    <property type="match status" value="1"/>
</dbReference>
<dbReference type="eggNOG" id="COG0840">
    <property type="taxonomic scope" value="Bacteria"/>
</dbReference>
<evidence type="ECO:0000256" key="5">
    <source>
        <dbReference type="SAM" id="Phobius"/>
    </source>
</evidence>
<dbReference type="Proteomes" id="UP000000270">
    <property type="component" value="Chromosome"/>
</dbReference>
<dbReference type="RefSeq" id="WP_012169325.1">
    <property type="nucleotide sequence ID" value="NC_009937.1"/>
</dbReference>
<dbReference type="Pfam" id="PF00672">
    <property type="entry name" value="HAMP"/>
    <property type="match status" value="1"/>
</dbReference>
<keyword evidence="4" id="KW-0175">Coiled coil</keyword>
<reference evidence="8 9" key="1">
    <citation type="journal article" date="2007" name="Appl. Environ. Microbiol.">
        <title>Rhizobial factors required for stem nodule maturation and maintenance in Sesbania rostrata-Azorhizobium caulinodans ORS571 symbiosis.</title>
        <authorList>
            <person name="Suzuki S."/>
            <person name="Aono T."/>
            <person name="Lee KB."/>
            <person name="Suzuki T."/>
            <person name="Liu CT."/>
            <person name="Miwa H."/>
            <person name="Wakao S."/>
            <person name="Iki T."/>
            <person name="Oyaizu H."/>
        </authorList>
    </citation>
    <scope>NUCLEOTIDE SEQUENCE [LARGE SCALE GENOMIC DNA]</scope>
    <source>
        <strain evidence="9">ATCC 43989 / DSM 5975 / JCM 20966 / LMG 6465 / NBRC 14845 / NCIMB 13405 / ORS 571</strain>
    </source>
</reference>
<dbReference type="SUPFAM" id="SSF58104">
    <property type="entry name" value="Methyl-accepting chemotaxis protein (MCP) signaling domain"/>
    <property type="match status" value="1"/>
</dbReference>
<keyword evidence="1 3" id="KW-0807">Transducer</keyword>
<evidence type="ECO:0000313" key="8">
    <source>
        <dbReference type="EMBL" id="BAF86792.1"/>
    </source>
</evidence>
<name>A8IQK5_AZOC5</name>
<evidence type="ECO:0000256" key="4">
    <source>
        <dbReference type="SAM" id="Coils"/>
    </source>
</evidence>
<dbReference type="eggNOG" id="COG5000">
    <property type="taxonomic scope" value="Bacteria"/>
</dbReference>
<dbReference type="GO" id="GO:0016020">
    <property type="term" value="C:membrane"/>
    <property type="evidence" value="ECO:0007669"/>
    <property type="project" value="InterPro"/>
</dbReference>
<accession>A8IQK5</accession>
<dbReference type="SMART" id="SM00304">
    <property type="entry name" value="HAMP"/>
    <property type="match status" value="1"/>
</dbReference>
<organism evidence="8 9">
    <name type="scientific">Azorhizobium caulinodans (strain ATCC 43989 / DSM 5975 / JCM 20966 / LMG 6465 / NBRC 14845 / NCIMB 13405 / ORS 571)</name>
    <dbReference type="NCBI Taxonomy" id="438753"/>
    <lineage>
        <taxon>Bacteria</taxon>
        <taxon>Pseudomonadati</taxon>
        <taxon>Pseudomonadota</taxon>
        <taxon>Alphaproteobacteria</taxon>
        <taxon>Hyphomicrobiales</taxon>
        <taxon>Xanthobacteraceae</taxon>
        <taxon>Azorhizobium</taxon>
    </lineage>
</organism>
<dbReference type="STRING" id="438753.AZC_0794"/>
<dbReference type="PANTHER" id="PTHR32089:SF112">
    <property type="entry name" value="LYSOZYME-LIKE PROTEIN-RELATED"/>
    <property type="match status" value="1"/>
</dbReference>
<sequence length="685" mass="73026">MATTSLQEGERSGGLLRNMSVVARISVGFGFLILLILSVGLYAYMTLSRLGGDLSAMRNAMDRTASATLLERRLNEVWPRAEAAMLGGKTGDLDTAIQQGSGFIAASGQTAAEGIYARYAAGMRDATTKTTATIQDRSKLVAVVPEIDKAFEALIERKKLVFDADGAALVATLQAKVNAGRLNLTRLMNEASTSIETINPPELAKSADASRKEWAAIAAQFEDLIKSSSDPADKEAYEAGLKPVTAYAAGVNSLLPALLDRARILHDTVNVAHTQLVNLVNEVSDQQAALQRSTVDNALELGSWTKTAILGVSIGAMIVGVLVALLVAISIARPLHRLAAAVQEVAQGNTDVDIPSRHEKSEIGLLARALEVFKGNLIAVKAMEAENAERARREEEERQRLSQQLSANFRESVSSIVTDVIRDVERVGKHSESLLQISDSTKESAREARNAVEATSGGISEVASTSTQFASSIREIAERVDESVRLTLDAVERARQTDTVIGELAVSASRISDITRIIQQIAEQTNLLALNATIEAARAGEAGRGFTVVATEVKSLAQQTASATQQIGAQIGAIEQAANGAADFIRQISDQVEAIKGHVTGISASVEEQSSSTTIVAENAQRTSEHADVARTRLDTVFTEAEATLDAARSSRTAADTLKDQAVRLQGVTSDFVNQIETLWTRKSA</sequence>
<dbReference type="PROSITE" id="PS50111">
    <property type="entry name" value="CHEMOTAXIS_TRANSDUC_2"/>
    <property type="match status" value="1"/>
</dbReference>
<feature type="transmembrane region" description="Helical" evidence="5">
    <location>
        <begin position="308"/>
        <end position="329"/>
    </location>
</feature>
<keyword evidence="5" id="KW-0812">Transmembrane</keyword>
<evidence type="ECO:0000259" key="6">
    <source>
        <dbReference type="PROSITE" id="PS50111"/>
    </source>
</evidence>
<dbReference type="EMBL" id="AP009384">
    <property type="protein sequence ID" value="BAF86792.1"/>
    <property type="molecule type" value="Genomic_DNA"/>
</dbReference>
<keyword evidence="8" id="KW-0418">Kinase</keyword>
<dbReference type="InterPro" id="IPR004089">
    <property type="entry name" value="MCPsignal_dom"/>
</dbReference>
<dbReference type="AlphaFoldDB" id="A8IQK5"/>
<dbReference type="Pfam" id="PF00015">
    <property type="entry name" value="MCPsignal"/>
    <property type="match status" value="1"/>
</dbReference>
<evidence type="ECO:0000256" key="1">
    <source>
        <dbReference type="ARBA" id="ARBA00023224"/>
    </source>
</evidence>
<feature type="transmembrane region" description="Helical" evidence="5">
    <location>
        <begin position="21"/>
        <end position="45"/>
    </location>
</feature>